<dbReference type="EMBL" id="VYSB01000009">
    <property type="protein sequence ID" value="MYZ52463.1"/>
    <property type="molecule type" value="Genomic_DNA"/>
</dbReference>
<reference evidence="3 4" key="1">
    <citation type="submission" date="2019-09" db="EMBL/GenBank/DDBJ databases">
        <title>Identification of Malikia spinosa a prominent benzene-, toluene-, and ethylbenzene-degrading bacterium: enrichment, isolation and whole genome sequencing.</title>
        <authorList>
            <person name="Tancsics A."/>
            <person name="Revesz F."/>
            <person name="Kriszt B."/>
        </authorList>
    </citation>
    <scope>NUCLEOTIDE SEQUENCE [LARGE SCALE GENOMIC DNA]</scope>
    <source>
        <strain evidence="3 4">AB6</strain>
    </source>
</reference>
<evidence type="ECO:0000259" key="2">
    <source>
        <dbReference type="Pfam" id="PF19955"/>
    </source>
</evidence>
<dbReference type="Pfam" id="PF19955">
    <property type="entry name" value="EAD1"/>
    <property type="match status" value="1"/>
</dbReference>
<dbReference type="PANTHER" id="PTHR48104:SF30">
    <property type="entry name" value="METACASPASE-1"/>
    <property type="match status" value="1"/>
</dbReference>
<protein>
    <submittedName>
        <fullName evidence="3">Caspase family protein</fullName>
    </submittedName>
</protein>
<evidence type="ECO:0000259" key="1">
    <source>
        <dbReference type="Pfam" id="PF00656"/>
    </source>
</evidence>
<evidence type="ECO:0000313" key="3">
    <source>
        <dbReference type="EMBL" id="MYZ52463.1"/>
    </source>
</evidence>
<dbReference type="PANTHER" id="PTHR48104">
    <property type="entry name" value="METACASPASE-4"/>
    <property type="match status" value="1"/>
</dbReference>
<dbReference type="RefSeq" id="WP_161125302.1">
    <property type="nucleotide sequence ID" value="NZ_VYSB01000009.1"/>
</dbReference>
<feature type="domain" description="Peptidase C14 caspase" evidence="1">
    <location>
        <begin position="11"/>
        <end position="255"/>
    </location>
</feature>
<dbReference type="InterPro" id="IPR011600">
    <property type="entry name" value="Pept_C14_caspase"/>
</dbReference>
<dbReference type="AlphaFoldDB" id="A0A7C9NGW3"/>
<dbReference type="GO" id="GO:0005737">
    <property type="term" value="C:cytoplasm"/>
    <property type="evidence" value="ECO:0007669"/>
    <property type="project" value="TreeGrafter"/>
</dbReference>
<gene>
    <name evidence="3" type="ORF">F5985_10030</name>
</gene>
<organism evidence="3 4">
    <name type="scientific">Malikia spinosa</name>
    <dbReference type="NCBI Taxonomy" id="86180"/>
    <lineage>
        <taxon>Bacteria</taxon>
        <taxon>Pseudomonadati</taxon>
        <taxon>Pseudomonadota</taxon>
        <taxon>Betaproteobacteria</taxon>
        <taxon>Burkholderiales</taxon>
        <taxon>Comamonadaceae</taxon>
        <taxon>Malikia</taxon>
    </lineage>
</organism>
<evidence type="ECO:0000313" key="4">
    <source>
        <dbReference type="Proteomes" id="UP000481947"/>
    </source>
</evidence>
<sequence length="382" mass="40690">MTHKKKNFDGGRALVIGIGEGYCPSLQLPSLVRKDAEAVAQLLCDPTLCGYPSSQVQLLLDEQATKRNIVDALRELAVTANPDDTVVIFFSGHGGRKIDAPEYAGYLYPADYVPGDPDGTGLLAEDLTELLNAIPAARVVLLMDACHAEAAAHVKAEGESKGMLPGFRDPALEKLSSGNGRVVIASCREAEVSMTSSWRGHSLFTHFLLEGLRGEALGADDGTVRVLDLFTYLSEQVPANPVDKRVQHPVLRARMENNFPLALRKGGWFKGEDAAAVQATAPALAAPAVEPLTSNSFTIDWRNVTPVMAQLYPSGPGHNEIWSRAGGDPSALSPAGSGQAAWHAALRMIHNGGGGITMRALLDAALDDFPGNGQLRAMVRRP</sequence>
<accession>A0A7C9NGW3</accession>
<dbReference type="InterPro" id="IPR045430">
    <property type="entry name" value="EAD1"/>
</dbReference>
<dbReference type="GO" id="GO:0006508">
    <property type="term" value="P:proteolysis"/>
    <property type="evidence" value="ECO:0007669"/>
    <property type="project" value="InterPro"/>
</dbReference>
<dbReference type="Proteomes" id="UP000481947">
    <property type="component" value="Unassembled WGS sequence"/>
</dbReference>
<dbReference type="InterPro" id="IPR050452">
    <property type="entry name" value="Metacaspase"/>
</dbReference>
<feature type="domain" description="Effector-associated" evidence="2">
    <location>
        <begin position="301"/>
        <end position="381"/>
    </location>
</feature>
<name>A0A7C9NGW3_9BURK</name>
<dbReference type="InterPro" id="IPR029030">
    <property type="entry name" value="Caspase-like_dom_sf"/>
</dbReference>
<proteinExistence type="predicted"/>
<dbReference type="GO" id="GO:0004197">
    <property type="term" value="F:cysteine-type endopeptidase activity"/>
    <property type="evidence" value="ECO:0007669"/>
    <property type="project" value="InterPro"/>
</dbReference>
<dbReference type="SUPFAM" id="SSF52129">
    <property type="entry name" value="Caspase-like"/>
    <property type="match status" value="1"/>
</dbReference>
<dbReference type="Pfam" id="PF00656">
    <property type="entry name" value="Peptidase_C14"/>
    <property type="match status" value="1"/>
</dbReference>
<dbReference type="Gene3D" id="3.40.50.1460">
    <property type="match status" value="1"/>
</dbReference>
<comment type="caution">
    <text evidence="3">The sequence shown here is derived from an EMBL/GenBank/DDBJ whole genome shotgun (WGS) entry which is preliminary data.</text>
</comment>